<feature type="transmembrane region" description="Helical" evidence="1">
    <location>
        <begin position="7"/>
        <end position="26"/>
    </location>
</feature>
<protein>
    <submittedName>
        <fullName evidence="2">Uncharacterized protein</fullName>
    </submittedName>
</protein>
<dbReference type="AlphaFoldDB" id="A0A0N1INA3"/>
<dbReference type="Proteomes" id="UP000053268">
    <property type="component" value="Unassembled WGS sequence"/>
</dbReference>
<evidence type="ECO:0000313" key="2">
    <source>
        <dbReference type="EMBL" id="KPJ04697.1"/>
    </source>
</evidence>
<organism evidence="2 3">
    <name type="scientific">Papilio xuthus</name>
    <name type="common">Asian swallowtail butterfly</name>
    <dbReference type="NCBI Taxonomy" id="66420"/>
    <lineage>
        <taxon>Eukaryota</taxon>
        <taxon>Metazoa</taxon>
        <taxon>Ecdysozoa</taxon>
        <taxon>Arthropoda</taxon>
        <taxon>Hexapoda</taxon>
        <taxon>Insecta</taxon>
        <taxon>Pterygota</taxon>
        <taxon>Neoptera</taxon>
        <taxon>Endopterygota</taxon>
        <taxon>Lepidoptera</taxon>
        <taxon>Glossata</taxon>
        <taxon>Ditrysia</taxon>
        <taxon>Papilionoidea</taxon>
        <taxon>Papilionidae</taxon>
        <taxon>Papilioninae</taxon>
        <taxon>Papilio</taxon>
    </lineage>
</organism>
<keyword evidence="1" id="KW-1133">Transmembrane helix</keyword>
<proteinExistence type="predicted"/>
<accession>A0A0N1INA3</accession>
<keyword evidence="1" id="KW-0812">Transmembrane</keyword>
<evidence type="ECO:0000256" key="1">
    <source>
        <dbReference type="SAM" id="Phobius"/>
    </source>
</evidence>
<name>A0A0N1INA3_PAPXU</name>
<keyword evidence="3" id="KW-1185">Reference proteome</keyword>
<reference evidence="2 3" key="1">
    <citation type="journal article" date="2015" name="Nat. Commun.">
        <title>Outbred genome sequencing and CRISPR/Cas9 gene editing in butterflies.</title>
        <authorList>
            <person name="Li X."/>
            <person name="Fan D."/>
            <person name="Zhang W."/>
            <person name="Liu G."/>
            <person name="Zhang L."/>
            <person name="Zhao L."/>
            <person name="Fang X."/>
            <person name="Chen L."/>
            <person name="Dong Y."/>
            <person name="Chen Y."/>
            <person name="Ding Y."/>
            <person name="Zhao R."/>
            <person name="Feng M."/>
            <person name="Zhu Y."/>
            <person name="Feng Y."/>
            <person name="Jiang X."/>
            <person name="Zhu D."/>
            <person name="Xiang H."/>
            <person name="Feng X."/>
            <person name="Li S."/>
            <person name="Wang J."/>
            <person name="Zhang G."/>
            <person name="Kronforst M.R."/>
            <person name="Wang W."/>
        </authorList>
    </citation>
    <scope>NUCLEOTIDE SEQUENCE [LARGE SCALE GENOMIC DNA]</scope>
    <source>
        <strain evidence="2">Ya'a_city_454_Px</strain>
        <tissue evidence="2">Whole body</tissue>
    </source>
</reference>
<keyword evidence="1" id="KW-0472">Membrane</keyword>
<sequence>MEMLIKSVIIVGAACIAATFAVMEYWEWRNVPEAYNTHGQRRRRD</sequence>
<gene>
    <name evidence="2" type="ORF">RR46_01186</name>
</gene>
<dbReference type="EMBL" id="KQ458863">
    <property type="protein sequence ID" value="KPJ04697.1"/>
    <property type="molecule type" value="Genomic_DNA"/>
</dbReference>
<evidence type="ECO:0000313" key="3">
    <source>
        <dbReference type="Proteomes" id="UP000053268"/>
    </source>
</evidence>